<gene>
    <name evidence="3" type="ORF">UT39_C0013G0004</name>
</gene>
<accession>A0A0G0NDP0</accession>
<dbReference type="SMART" id="SM00422">
    <property type="entry name" value="HTH_MERR"/>
    <property type="match status" value="1"/>
</dbReference>
<evidence type="ECO:0000259" key="2">
    <source>
        <dbReference type="PROSITE" id="PS50937"/>
    </source>
</evidence>
<comment type="caution">
    <text evidence="3">The sequence shown here is derived from an EMBL/GenBank/DDBJ whole genome shotgun (WGS) entry which is preliminary data.</text>
</comment>
<dbReference type="Proteomes" id="UP000034246">
    <property type="component" value="Unassembled WGS sequence"/>
</dbReference>
<dbReference type="SUPFAM" id="SSF46955">
    <property type="entry name" value="Putative DNA-binding domain"/>
    <property type="match status" value="1"/>
</dbReference>
<dbReference type="GO" id="GO:0006355">
    <property type="term" value="P:regulation of DNA-templated transcription"/>
    <property type="evidence" value="ECO:0007669"/>
    <property type="project" value="InterPro"/>
</dbReference>
<dbReference type="InterPro" id="IPR009061">
    <property type="entry name" value="DNA-bd_dom_put_sf"/>
</dbReference>
<dbReference type="AlphaFoldDB" id="A0A0G0NDP0"/>
<evidence type="ECO:0000313" key="4">
    <source>
        <dbReference type="Proteomes" id="UP000034246"/>
    </source>
</evidence>
<dbReference type="NCBIfam" id="TIGR01764">
    <property type="entry name" value="excise"/>
    <property type="match status" value="1"/>
</dbReference>
<organism evidence="3 4">
    <name type="scientific">Candidatus Woesebacteria bacterium GW2011_GWA1_39_21</name>
    <dbReference type="NCBI Taxonomy" id="1618550"/>
    <lineage>
        <taxon>Bacteria</taxon>
        <taxon>Candidatus Woeseibacteriota</taxon>
    </lineage>
</organism>
<dbReference type="PROSITE" id="PS50937">
    <property type="entry name" value="HTH_MERR_2"/>
    <property type="match status" value="1"/>
</dbReference>
<dbReference type="GO" id="GO:0003677">
    <property type="term" value="F:DNA binding"/>
    <property type="evidence" value="ECO:0007669"/>
    <property type="project" value="InterPro"/>
</dbReference>
<keyword evidence="1" id="KW-1133">Transmembrane helix</keyword>
<feature type="domain" description="HTH merR-type" evidence="2">
    <location>
        <begin position="10"/>
        <end position="56"/>
    </location>
</feature>
<keyword evidence="1" id="KW-0472">Membrane</keyword>
<reference evidence="3 4" key="1">
    <citation type="journal article" date="2015" name="Nature">
        <title>rRNA introns, odd ribosomes, and small enigmatic genomes across a large radiation of phyla.</title>
        <authorList>
            <person name="Brown C.T."/>
            <person name="Hug L.A."/>
            <person name="Thomas B.C."/>
            <person name="Sharon I."/>
            <person name="Castelle C.J."/>
            <person name="Singh A."/>
            <person name="Wilkins M.J."/>
            <person name="Williams K.H."/>
            <person name="Banfield J.F."/>
        </authorList>
    </citation>
    <scope>NUCLEOTIDE SEQUENCE [LARGE SCALE GENOMIC DNA]</scope>
</reference>
<dbReference type="Gene3D" id="1.10.1660.10">
    <property type="match status" value="1"/>
</dbReference>
<keyword evidence="1" id="KW-0812">Transmembrane</keyword>
<evidence type="ECO:0000256" key="1">
    <source>
        <dbReference type="SAM" id="Phobius"/>
    </source>
</evidence>
<dbReference type="InterPro" id="IPR000551">
    <property type="entry name" value="MerR-type_HTH_dom"/>
</dbReference>
<evidence type="ECO:0000313" key="3">
    <source>
        <dbReference type="EMBL" id="KKR10941.1"/>
    </source>
</evidence>
<dbReference type="EMBL" id="LBWP01000013">
    <property type="protein sequence ID" value="KKR10941.1"/>
    <property type="molecule type" value="Genomic_DNA"/>
</dbReference>
<name>A0A0G0NDP0_9BACT</name>
<dbReference type="CDD" id="cd04762">
    <property type="entry name" value="HTH_MerR-trunc"/>
    <property type="match status" value="1"/>
</dbReference>
<sequence length="263" mass="29494">MDNQGNTKRMLSIGESSEYLGVSIDTLRRWERKGRINSLRSPGGHRYFLKDDLDILFGKRYSRDEETVRRTNEQLGIVEQNPLGEVTIPNLNPMEENLTTAETNNKPLTSEEILPQASPPAVVNEPPQEPVISEFAAQTEATTSTPSVLPAETKDQAMDFQTAEATTPIQEKSDIHSETSMEYPIPIHDKTTTLQSILTPTHNESNLLSQEEIERRINTIVRSEKKKEKSNILLSIAIILILAIDAFLLFTWASTAQIQSPIP</sequence>
<feature type="transmembrane region" description="Helical" evidence="1">
    <location>
        <begin position="232"/>
        <end position="253"/>
    </location>
</feature>
<protein>
    <recommendedName>
        <fullName evidence="2">HTH merR-type domain-containing protein</fullName>
    </recommendedName>
</protein>
<dbReference type="InterPro" id="IPR010093">
    <property type="entry name" value="SinI_DNA-bd"/>
</dbReference>
<dbReference type="Pfam" id="PF00376">
    <property type="entry name" value="MerR"/>
    <property type="match status" value="1"/>
</dbReference>
<proteinExistence type="predicted"/>